<dbReference type="InterPro" id="IPR019480">
    <property type="entry name" value="Dihydroorotate_DH_Fe-S-bd"/>
</dbReference>
<comment type="caution">
    <text evidence="3">The sequence shown here is derived from an EMBL/GenBank/DDBJ whole genome shotgun (WGS) entry which is preliminary data.</text>
</comment>
<dbReference type="AlphaFoldDB" id="A0AAW4L268"/>
<gene>
    <name evidence="2" type="ORF">KI809_10495</name>
    <name evidence="3" type="ORF">KI809_12335</name>
</gene>
<organism evidence="3 4">
    <name type="scientific">Geoanaerobacter pelophilus</name>
    <dbReference type="NCBI Taxonomy" id="60036"/>
    <lineage>
        <taxon>Bacteria</taxon>
        <taxon>Pseudomonadati</taxon>
        <taxon>Thermodesulfobacteriota</taxon>
        <taxon>Desulfuromonadia</taxon>
        <taxon>Geobacterales</taxon>
        <taxon>Geobacteraceae</taxon>
        <taxon>Geoanaerobacter</taxon>
    </lineage>
</organism>
<sequence length="25" mass="2814">VGNVYVCKDGPVFTAKQVKEMPQEF</sequence>
<evidence type="ECO:0000313" key="3">
    <source>
        <dbReference type="EMBL" id="MBT0665086.1"/>
    </source>
</evidence>
<evidence type="ECO:0000313" key="2">
    <source>
        <dbReference type="EMBL" id="MBT0664728.1"/>
    </source>
</evidence>
<proteinExistence type="predicted"/>
<evidence type="ECO:0000259" key="1">
    <source>
        <dbReference type="Pfam" id="PF10418"/>
    </source>
</evidence>
<accession>A0AAW4L268</accession>
<dbReference type="Proteomes" id="UP000811899">
    <property type="component" value="Unassembled WGS sequence"/>
</dbReference>
<dbReference type="EMBL" id="JAHCVJ010000004">
    <property type="protein sequence ID" value="MBT0665086.1"/>
    <property type="molecule type" value="Genomic_DNA"/>
</dbReference>
<keyword evidence="4" id="KW-1185">Reference proteome</keyword>
<feature type="domain" description="Dihydroorotate dehydrogenase electron transfer subunit iron-sulphur cluster binding" evidence="1">
    <location>
        <begin position="3"/>
        <end position="19"/>
    </location>
</feature>
<protein>
    <recommendedName>
        <fullName evidence="1">Dihydroorotate dehydrogenase electron transfer subunit iron-sulphur cluster binding domain-containing protein</fullName>
    </recommendedName>
</protein>
<reference evidence="3 4" key="1">
    <citation type="submission" date="2021-05" db="EMBL/GenBank/DDBJ databases">
        <title>The draft genome of Geobacter pelophilus DSM 12255.</title>
        <authorList>
            <person name="Xu Z."/>
            <person name="Masuda Y."/>
            <person name="Itoh H."/>
            <person name="Senoo K."/>
        </authorList>
    </citation>
    <scope>NUCLEOTIDE SEQUENCE [LARGE SCALE GENOMIC DNA]</scope>
    <source>
        <strain evidence="3 4">DSM 12255</strain>
    </source>
</reference>
<dbReference type="RefSeq" id="WP_214171844.1">
    <property type="nucleotide sequence ID" value="NZ_JAHCVJ010000004.1"/>
</dbReference>
<name>A0AAW4L268_9BACT</name>
<dbReference type="EMBL" id="JAHCVJ010000004">
    <property type="protein sequence ID" value="MBT0664728.1"/>
    <property type="molecule type" value="Genomic_DNA"/>
</dbReference>
<evidence type="ECO:0000313" key="4">
    <source>
        <dbReference type="Proteomes" id="UP000811899"/>
    </source>
</evidence>
<feature type="non-terminal residue" evidence="3">
    <location>
        <position position="1"/>
    </location>
</feature>
<dbReference type="Pfam" id="PF10418">
    <property type="entry name" value="DHODB_Fe-S_bind"/>
    <property type="match status" value="1"/>
</dbReference>